<dbReference type="Gene3D" id="1.20.1510.10">
    <property type="entry name" value="Cation efflux protein transmembrane domain"/>
    <property type="match status" value="1"/>
</dbReference>
<evidence type="ECO:0000256" key="5">
    <source>
        <dbReference type="ARBA" id="ARBA00022989"/>
    </source>
</evidence>
<dbReference type="PANTHER" id="PTHR43840">
    <property type="entry name" value="MITOCHONDRIAL METAL TRANSPORTER 1-RELATED"/>
    <property type="match status" value="1"/>
</dbReference>
<dbReference type="InterPro" id="IPR002524">
    <property type="entry name" value="Cation_efflux"/>
</dbReference>
<feature type="transmembrane region" description="Helical" evidence="8">
    <location>
        <begin position="154"/>
        <end position="172"/>
    </location>
</feature>
<dbReference type="RefSeq" id="WP_213494315.1">
    <property type="nucleotide sequence ID" value="NZ_CP074694.1"/>
</dbReference>
<dbReference type="InterPro" id="IPR027470">
    <property type="entry name" value="Cation_efflux_CTD"/>
</dbReference>
<evidence type="ECO:0000256" key="6">
    <source>
        <dbReference type="ARBA" id="ARBA00023136"/>
    </source>
</evidence>
<dbReference type="NCBIfam" id="TIGR01297">
    <property type="entry name" value="CDF"/>
    <property type="match status" value="1"/>
</dbReference>
<feature type="transmembrane region" description="Helical" evidence="8">
    <location>
        <begin position="43"/>
        <end position="59"/>
    </location>
</feature>
<evidence type="ECO:0000256" key="7">
    <source>
        <dbReference type="SAM" id="MobiDB-lite"/>
    </source>
</evidence>
<accession>A0A8E6B349</accession>
<evidence type="ECO:0000256" key="2">
    <source>
        <dbReference type="ARBA" id="ARBA00008114"/>
    </source>
</evidence>
<keyword evidence="3" id="KW-0813">Transport</keyword>
<reference evidence="11" key="1">
    <citation type="submission" date="2021-05" db="EMBL/GenBank/DDBJ databases">
        <title>Complete genome sequence of the cellulolytic planctomycete Telmatocola sphagniphila SP2T and characterization of the first cellulase from planctomycetes.</title>
        <authorList>
            <person name="Rakitin A.L."/>
            <person name="Beletsky A.V."/>
            <person name="Naumoff D.G."/>
            <person name="Kulichevskaya I.S."/>
            <person name="Mardanov A.V."/>
            <person name="Ravin N.V."/>
            <person name="Dedysh S.N."/>
        </authorList>
    </citation>
    <scope>NUCLEOTIDE SEQUENCE</scope>
    <source>
        <strain evidence="11">SP2T</strain>
    </source>
</reference>
<gene>
    <name evidence="11" type="ORF">KIH39_16475</name>
</gene>
<sequence length="309" mass="34368">MPIDYRKRAMSASLLIAGLMLIGKVFAAYLTGSVAILSDALESIIHIGATSVAAFSLWYSRLPADRDHPYGHGKIAYFSAGLEGAFILVASLSIFTSSIRAWIFGQELGNLSTGLTIIVILALVNLLLGLYLIRIGRRENSLVLLANGQHAISDMITSSGVVLGIFLVWATGLTWLDPLVGILIGINVLVMAWSLMRRAYDGLMERADPQQTERIRDILRKAVKDNVLVDWHQLRHRIVDTDLWIEVHLLMASDQTLRAAHHAVTKLEDEIRVLFPGRTVRITTHLEPADHELDHPPGHPDHRQEDEIF</sequence>
<keyword evidence="4 8" id="KW-0812">Transmembrane</keyword>
<dbReference type="Gene3D" id="3.30.70.1350">
    <property type="entry name" value="Cation efflux protein, cytoplasmic domain"/>
    <property type="match status" value="1"/>
</dbReference>
<feature type="compositionally biased region" description="Basic and acidic residues" evidence="7">
    <location>
        <begin position="287"/>
        <end position="309"/>
    </location>
</feature>
<name>A0A8E6B349_9BACT</name>
<dbReference type="GO" id="GO:0015093">
    <property type="term" value="F:ferrous iron transmembrane transporter activity"/>
    <property type="evidence" value="ECO:0007669"/>
    <property type="project" value="TreeGrafter"/>
</dbReference>
<dbReference type="KEGG" id="tsph:KIH39_16475"/>
<comment type="similarity">
    <text evidence="2">Belongs to the cation diffusion facilitator (CDF) transporter (TC 2.A.4) family.</text>
</comment>
<comment type="subcellular location">
    <subcellularLocation>
        <location evidence="1">Membrane</location>
        <topology evidence="1">Multi-pass membrane protein</topology>
    </subcellularLocation>
</comment>
<dbReference type="AlphaFoldDB" id="A0A8E6B349"/>
<feature type="transmembrane region" description="Helical" evidence="8">
    <location>
        <begin position="80"/>
        <end position="103"/>
    </location>
</feature>
<evidence type="ECO:0000256" key="3">
    <source>
        <dbReference type="ARBA" id="ARBA00022448"/>
    </source>
</evidence>
<protein>
    <submittedName>
        <fullName evidence="11">Cation transporter</fullName>
    </submittedName>
</protein>
<dbReference type="GO" id="GO:0006882">
    <property type="term" value="P:intracellular zinc ion homeostasis"/>
    <property type="evidence" value="ECO:0007669"/>
    <property type="project" value="TreeGrafter"/>
</dbReference>
<evidence type="ECO:0000256" key="1">
    <source>
        <dbReference type="ARBA" id="ARBA00004141"/>
    </source>
</evidence>
<evidence type="ECO:0000259" key="10">
    <source>
        <dbReference type="Pfam" id="PF16916"/>
    </source>
</evidence>
<dbReference type="GO" id="GO:0015341">
    <property type="term" value="F:zinc efflux antiporter activity"/>
    <property type="evidence" value="ECO:0007669"/>
    <property type="project" value="TreeGrafter"/>
</dbReference>
<dbReference type="SUPFAM" id="SSF161111">
    <property type="entry name" value="Cation efflux protein transmembrane domain-like"/>
    <property type="match status" value="1"/>
</dbReference>
<feature type="transmembrane region" description="Helical" evidence="8">
    <location>
        <begin position="115"/>
        <end position="133"/>
    </location>
</feature>
<dbReference type="GO" id="GO:0015086">
    <property type="term" value="F:cadmium ion transmembrane transporter activity"/>
    <property type="evidence" value="ECO:0007669"/>
    <property type="project" value="TreeGrafter"/>
</dbReference>
<evidence type="ECO:0000313" key="12">
    <source>
        <dbReference type="Proteomes" id="UP000676194"/>
    </source>
</evidence>
<feature type="region of interest" description="Disordered" evidence="7">
    <location>
        <begin position="286"/>
        <end position="309"/>
    </location>
</feature>
<dbReference type="Proteomes" id="UP000676194">
    <property type="component" value="Chromosome"/>
</dbReference>
<keyword evidence="12" id="KW-1185">Reference proteome</keyword>
<dbReference type="InterPro" id="IPR036837">
    <property type="entry name" value="Cation_efflux_CTD_sf"/>
</dbReference>
<feature type="domain" description="Cation efflux protein cytoplasmic" evidence="10">
    <location>
        <begin position="209"/>
        <end position="288"/>
    </location>
</feature>
<dbReference type="PANTHER" id="PTHR43840:SF15">
    <property type="entry name" value="MITOCHONDRIAL METAL TRANSPORTER 1-RELATED"/>
    <property type="match status" value="1"/>
</dbReference>
<dbReference type="EMBL" id="CP074694">
    <property type="protein sequence ID" value="QVL30444.1"/>
    <property type="molecule type" value="Genomic_DNA"/>
</dbReference>
<proteinExistence type="inferred from homology"/>
<keyword evidence="6 8" id="KW-0472">Membrane</keyword>
<dbReference type="SUPFAM" id="SSF160240">
    <property type="entry name" value="Cation efflux protein cytoplasmic domain-like"/>
    <property type="match status" value="1"/>
</dbReference>
<dbReference type="Pfam" id="PF16916">
    <property type="entry name" value="ZT_dimer"/>
    <property type="match status" value="1"/>
</dbReference>
<dbReference type="Pfam" id="PF01545">
    <property type="entry name" value="Cation_efflux"/>
    <property type="match status" value="1"/>
</dbReference>
<evidence type="ECO:0000256" key="8">
    <source>
        <dbReference type="SAM" id="Phobius"/>
    </source>
</evidence>
<feature type="transmembrane region" description="Helical" evidence="8">
    <location>
        <begin position="178"/>
        <end position="196"/>
    </location>
</feature>
<dbReference type="InterPro" id="IPR027469">
    <property type="entry name" value="Cation_efflux_TMD_sf"/>
</dbReference>
<organism evidence="11 12">
    <name type="scientific">Telmatocola sphagniphila</name>
    <dbReference type="NCBI Taxonomy" id="1123043"/>
    <lineage>
        <taxon>Bacteria</taxon>
        <taxon>Pseudomonadati</taxon>
        <taxon>Planctomycetota</taxon>
        <taxon>Planctomycetia</taxon>
        <taxon>Gemmatales</taxon>
        <taxon>Gemmataceae</taxon>
    </lineage>
</organism>
<dbReference type="GO" id="GO:0005886">
    <property type="term" value="C:plasma membrane"/>
    <property type="evidence" value="ECO:0007669"/>
    <property type="project" value="TreeGrafter"/>
</dbReference>
<dbReference type="InterPro" id="IPR058533">
    <property type="entry name" value="Cation_efflux_TM"/>
</dbReference>
<evidence type="ECO:0000256" key="4">
    <source>
        <dbReference type="ARBA" id="ARBA00022692"/>
    </source>
</evidence>
<keyword evidence="5 8" id="KW-1133">Transmembrane helix</keyword>
<evidence type="ECO:0000259" key="9">
    <source>
        <dbReference type="Pfam" id="PF01545"/>
    </source>
</evidence>
<dbReference type="InterPro" id="IPR050291">
    <property type="entry name" value="CDF_Transporter"/>
</dbReference>
<feature type="domain" description="Cation efflux protein transmembrane" evidence="9">
    <location>
        <begin position="12"/>
        <end position="204"/>
    </location>
</feature>
<evidence type="ECO:0000313" key="11">
    <source>
        <dbReference type="EMBL" id="QVL30444.1"/>
    </source>
</evidence>